<accession>A0A2I2A943</accession>
<dbReference type="EMBL" id="PKGI01000045">
    <property type="protein sequence ID" value="PLA75906.1"/>
    <property type="molecule type" value="Genomic_DNA"/>
</dbReference>
<keyword evidence="5" id="KW-0804">Transcription</keyword>
<sequence length="2490" mass="282929">MAVDFSKAPKMPKKISFIGHTPNEMYVNPEVGGRYYEDSWYHRYNYRNKEWTRLRQSLEGFLEKEIAENGAIQVNSNMESGASTVWAQAIVNVKKRHPKGTVKFVANLSSNQQVDKLSTKGKKYYQNLLNYADVVEVAGNEDNNETKDIRNMTMLRGSSQVISFWRLVDGETARVTLEAFNNDIPISFINPEKLGFLSNDENDVRFIDSNLEEIFYTDKIYQAINKERRRRQAQPNKPKRRVLYEQGKILPMPEEKSLEEQLRPYMRKKTLDAFLSQHKKLWNGNSEADPNKDRTIEAIKLLNMLGIEYSLRKLDLKHGTISVVLNNNESAWYTIAVKDDEKKDKYFREYNIGTYRGALDIFYNRNGVIHGQAGLINDLLILEDKNPREILANNHSKNPKENERILFANLSDKHKRFIIGLPLIIGTGRTLKEAQIDDVKVELIKKNKITYYRPVFMENGNRVYISADGMKTTEPQNVDIDYSKDNILTHVFVDREFAKTLFSSENIKYQSFNEVYSFSNVDVGDGNLERYVIEKFAQARLNYINALYYEDNSSEQFVTLKEKFEGRIKNLNDYSYSEELGLADAIVAGLKNYSISLTTENLKFSEATKENPTGFENLVAHNSKGEELYDNQAIEYSKLKAVQAAIDVIDNRYEAIKDEITQESVNIRKSIVTKDLIGIINDMDSYLGDGYNKINVFNTARLSSEENYLKNEKRLTEAIAKSGMKDYAVATGAWNERKLAQRMLQFDAKTAISSSIIDNLVINPKYQNLEIDANGYGLVKGKVWDFKKYPDLTEVDKKLYDTNSLRSVKNIHTIFENVKEELANNNVYPIPASNSSNTTRVKSMVYLDANGILHWQGQRVLGDVRGREVKTSKGDIGQVFVQDNRGLLHVEESGHGVGENVTFVPMLEAHLVDSDSSTATLGETVRVRKYNDYLSAHLRQTLRHQLVRSDKEDLSLFEETYDITPLYHGENSLLTKIPAEDLVATPGMPQEVIDAKIKQLLLKVRLPKMLKDEMGIRGMYQDHTSVIENTKNYLNYKLGESLNELKIKNGEITDEDRVNTLRKVNKEFVALSEEERRDIVATYTMKHGGVSVVDIADETNKGYFSRTFTHNGNSLGMYRYLESPDQVQSDGSIKPVIDEKGDIREVVTPMEKALPEASQYFGLNPSDRKVIVAHQLLEAHGIYDNVKVMMANVGGLTDEDAGIISKQYADSHGIPLNVEREQKEHEIIFESNGRLVDAKKLLGREFVRYSSKGNPIRYKLAMVNESGLPVDTDEVNSDLNVKQADLRLIKLKKDGSFYKLNNTSVVKLTAGMKDFQFVNEDNLKKVSIYEKDKYGKLIKDASEQPTTRPIRVGDKISDSSGNKMTVAAVIDADYVNDNPQTFEERQKLRLATVFKSSGADVIANPYTPLSRKNMGQLAQLRDNYKGSSDTISYIDPITNKKVDLHAQVSEMTMITTHKTSLGDSTIQGRSYSQQMAWADAEREAFGVLNEVYANNIYDLYETQQHLLTAGYALLGGFSKNNIRIAHNQISAEDKSTSVEDLVGKDVIERAVNAHLFGKGYDTVLGNSVMANKQGKIIPKVPRKFQYNKLDTLLNVDNKFNEKFSSLTGPTNYVSLPVSFELASGESTKNLFIADARLRKPRTNENGEVVSSEYTNSYREILKHSARYLFYRKEKELLSHDSVVFPEVTTSDGERLSSKEVKENYLAELDKEIVRARDNIQHRTNELSNFVANKYLGMNDQAAKKGDFRQKLMSQNMKDGVTSVMTNGSLECGLDEIILSERQVKHFNQKKLAVGKDGYLYFRDSLNTEHPEKAMVHVDRQPVWHSTGTLGFYVKVDSTIDGAKMNPAFVGSLDGDFDGDNIGVIPLYSREAQKDLREKLSVANNLVNIGTDENNPDLNISFGGGWLKGAINSGLIASLDEKYRLEYKGKRKVERSPKAALNAYYKDIILNGGKVSFNGKEETLLPYNAQKAGYSSDEEQKSRKTLLKWLEGQQRYCLESSFEHSGLRVDSLANSTKDLAEVVDLGLKGKKKDLAEAVGYATGKSFDSLDSEEYQAKLLACSRKTGMSVEEVEKKFTEKFMKDNSLTKQDLDKIQSTGVYFNGKDFDYQSKYSEVNLANGGKTENTVFPGKQEQKIVAALRGRGGLKEALEIMYPLMQANLQVKHKAEDAIRLTEMFQKQIQLLMKGKASNPRVIFDKVDLTNPQSRYSDEMKFGMFSLTEEKLDGIVKKYEDKELNLPNSIKKVNNNFTKKMENNYPKFYKDDAKVLTVPVFINRYKQIMDYCNVEVDDKGLERMAVYLAGYNPDKKDNPSFDNMVIQKVDDLIKKQATPMDYVALKGHGAVKYLAEVEADRVKPEEARLKANLNIVSLETVDTEVPATENNKTETNKTHNFYLNFSESNLSARFKPIVDKKFETSPSAYRTFKEMYAYVQNPQSEVAKEYEEQVINTNKQRVRNLITNLKQKVTEAKTKIVEPRNPQIEQGNDYDAFEF</sequence>
<dbReference type="EC" id="2.7.7.6" evidence="1"/>
<dbReference type="GO" id="GO:0006351">
    <property type="term" value="P:DNA-templated transcription"/>
    <property type="evidence" value="ECO:0007669"/>
    <property type="project" value="InterPro"/>
</dbReference>
<dbReference type="Gene3D" id="2.40.270.10">
    <property type="entry name" value="DNA-directed RNA polymerase, subunit 2, domain 6"/>
    <property type="match status" value="1"/>
</dbReference>
<keyword evidence="3" id="KW-0808">Transferase</keyword>
<keyword evidence="2" id="KW-0240">DNA-directed RNA polymerase</keyword>
<evidence type="ECO:0000256" key="3">
    <source>
        <dbReference type="ARBA" id="ARBA00022679"/>
    </source>
</evidence>
<evidence type="ECO:0000313" key="8">
    <source>
        <dbReference type="Proteomes" id="UP000234579"/>
    </source>
</evidence>
<gene>
    <name evidence="7" type="ORF">CYR79_09070</name>
</gene>
<keyword evidence="6" id="KW-0175">Coiled coil</keyword>
<evidence type="ECO:0000256" key="6">
    <source>
        <dbReference type="SAM" id="Coils"/>
    </source>
</evidence>
<dbReference type="GO" id="GO:0003677">
    <property type="term" value="F:DNA binding"/>
    <property type="evidence" value="ECO:0007669"/>
    <property type="project" value="InterPro"/>
</dbReference>
<comment type="caution">
    <text evidence="7">The sequence shown here is derived from an EMBL/GenBank/DDBJ whole genome shotgun (WGS) entry which is preliminary data.</text>
</comment>
<evidence type="ECO:0000256" key="4">
    <source>
        <dbReference type="ARBA" id="ARBA00022695"/>
    </source>
</evidence>
<reference evidence="8" key="1">
    <citation type="submission" date="2017-12" db="EMBL/GenBank/DDBJ databases">
        <authorList>
            <person name="Christensen H."/>
        </authorList>
    </citation>
    <scope>NUCLEOTIDE SEQUENCE [LARGE SCALE GENOMIC DNA]</scope>
    <source>
        <strain evidence="8">268A</strain>
    </source>
</reference>
<name>A0A2I2A943_9LACO</name>
<evidence type="ECO:0000256" key="2">
    <source>
        <dbReference type="ARBA" id="ARBA00022478"/>
    </source>
</evidence>
<dbReference type="SUPFAM" id="SSF102405">
    <property type="entry name" value="MCP/YpsA-like"/>
    <property type="match status" value="1"/>
</dbReference>
<dbReference type="Proteomes" id="UP000234579">
    <property type="component" value="Unassembled WGS sequence"/>
</dbReference>
<evidence type="ECO:0000256" key="5">
    <source>
        <dbReference type="ARBA" id="ARBA00023163"/>
    </source>
</evidence>
<evidence type="ECO:0000256" key="1">
    <source>
        <dbReference type="ARBA" id="ARBA00012418"/>
    </source>
</evidence>
<dbReference type="GO" id="GO:0003899">
    <property type="term" value="F:DNA-directed RNA polymerase activity"/>
    <property type="evidence" value="ECO:0007669"/>
    <property type="project" value="UniProtKB-EC"/>
</dbReference>
<protein>
    <recommendedName>
        <fullName evidence="1">DNA-directed RNA polymerase</fullName>
        <ecNumber evidence="1">2.7.7.6</ecNumber>
    </recommendedName>
</protein>
<dbReference type="GO" id="GO:0000428">
    <property type="term" value="C:DNA-directed RNA polymerase complex"/>
    <property type="evidence" value="ECO:0007669"/>
    <property type="project" value="UniProtKB-KW"/>
</dbReference>
<dbReference type="Gene3D" id="3.40.50.450">
    <property type="match status" value="1"/>
</dbReference>
<dbReference type="SUPFAM" id="SSF64484">
    <property type="entry name" value="beta and beta-prime subunits of DNA dependent RNA-polymerase"/>
    <property type="match status" value="1"/>
</dbReference>
<organism evidence="7 8">
    <name type="scientific">Ligilactobacillus agilis</name>
    <dbReference type="NCBI Taxonomy" id="1601"/>
    <lineage>
        <taxon>Bacteria</taxon>
        <taxon>Bacillati</taxon>
        <taxon>Bacillota</taxon>
        <taxon>Bacilli</taxon>
        <taxon>Lactobacillales</taxon>
        <taxon>Lactobacillaceae</taxon>
        <taxon>Ligilactobacillus</taxon>
    </lineage>
</organism>
<dbReference type="Gene3D" id="2.40.40.20">
    <property type="match status" value="1"/>
</dbReference>
<evidence type="ECO:0000313" key="7">
    <source>
        <dbReference type="EMBL" id="PLA75906.1"/>
    </source>
</evidence>
<feature type="coiled-coil region" evidence="6">
    <location>
        <begin position="1698"/>
        <end position="1725"/>
    </location>
</feature>
<dbReference type="InterPro" id="IPR037033">
    <property type="entry name" value="DNA-dir_RNAP_su2_hyb_sf"/>
</dbReference>
<dbReference type="RefSeq" id="WP_101812260.1">
    <property type="nucleotide sequence ID" value="NZ_PKGI01000045.1"/>
</dbReference>
<proteinExistence type="predicted"/>
<keyword evidence="4" id="KW-0548">Nucleotidyltransferase</keyword>